<dbReference type="InterPro" id="IPR001117">
    <property type="entry name" value="Cu-oxidase_2nd"/>
</dbReference>
<name>A0A9P1H4P3_9PEZI</name>
<dbReference type="PROSITE" id="PS00079">
    <property type="entry name" value="MULTICOPPER_OXIDASE1"/>
    <property type="match status" value="1"/>
</dbReference>
<accession>A0A9P1H4P3</accession>
<dbReference type="EMBL" id="CALLCH030000014">
    <property type="protein sequence ID" value="CAI4215958.1"/>
    <property type="molecule type" value="Genomic_DNA"/>
</dbReference>
<dbReference type="InterPro" id="IPR045087">
    <property type="entry name" value="Cu-oxidase_fam"/>
</dbReference>
<dbReference type="GO" id="GO:0033215">
    <property type="term" value="P:reductive iron assimilation"/>
    <property type="evidence" value="ECO:0007669"/>
    <property type="project" value="TreeGrafter"/>
</dbReference>
<keyword evidence="11 13" id="KW-0472">Membrane</keyword>
<dbReference type="Pfam" id="PF07732">
    <property type="entry name" value="Cu-oxidase_3"/>
    <property type="match status" value="1"/>
</dbReference>
<dbReference type="InterPro" id="IPR011706">
    <property type="entry name" value="Cu-oxidase_C"/>
</dbReference>
<dbReference type="PANTHER" id="PTHR11709">
    <property type="entry name" value="MULTI-COPPER OXIDASE"/>
    <property type="match status" value="1"/>
</dbReference>
<dbReference type="PROSITE" id="PS00080">
    <property type="entry name" value="MULTICOPPER_OXIDASE2"/>
    <property type="match status" value="1"/>
</dbReference>
<evidence type="ECO:0000256" key="11">
    <source>
        <dbReference type="ARBA" id="ARBA00023136"/>
    </source>
</evidence>
<dbReference type="InterPro" id="IPR044130">
    <property type="entry name" value="CuRO_2_Fet3-like"/>
</dbReference>
<gene>
    <name evidence="17" type="ORF">PPNO1_LOCUS5631</name>
</gene>
<dbReference type="FunFam" id="2.60.40.420:FF:000025">
    <property type="entry name" value="FET5p Multicopper oxidase"/>
    <property type="match status" value="1"/>
</dbReference>
<dbReference type="GO" id="GO:0010106">
    <property type="term" value="P:cellular response to iron ion starvation"/>
    <property type="evidence" value="ECO:0007669"/>
    <property type="project" value="TreeGrafter"/>
</dbReference>
<dbReference type="CDD" id="cd13877">
    <property type="entry name" value="CuRO_2_Fet3p_like"/>
    <property type="match status" value="1"/>
</dbReference>
<dbReference type="SUPFAM" id="SSF49503">
    <property type="entry name" value="Cupredoxins"/>
    <property type="match status" value="3"/>
</dbReference>
<keyword evidence="9" id="KW-0560">Oxidoreductase</keyword>
<evidence type="ECO:0000259" key="14">
    <source>
        <dbReference type="Pfam" id="PF00394"/>
    </source>
</evidence>
<dbReference type="PANTHER" id="PTHR11709:SF361">
    <property type="entry name" value="IRON TRANSPORT MULTICOPPER OXIDASE FET3"/>
    <property type="match status" value="1"/>
</dbReference>
<comment type="caution">
    <text evidence="17">The sequence shown here is derived from an EMBL/GenBank/DDBJ whole genome shotgun (WGS) entry which is preliminary data.</text>
</comment>
<dbReference type="FunFam" id="2.60.40.420:FF:000024">
    <property type="entry name" value="FET5p Multicopper oxidase"/>
    <property type="match status" value="1"/>
</dbReference>
<feature type="transmembrane region" description="Helical" evidence="13">
    <location>
        <begin position="559"/>
        <end position="581"/>
    </location>
</feature>
<protein>
    <recommendedName>
        <fullName evidence="19">Multicopper oxidase</fullName>
    </recommendedName>
</protein>
<evidence type="ECO:0000313" key="18">
    <source>
        <dbReference type="Proteomes" id="UP000838763"/>
    </source>
</evidence>
<dbReference type="InterPro" id="IPR002355">
    <property type="entry name" value="Cu_oxidase_Cu_BS"/>
</dbReference>
<organism evidence="17 18">
    <name type="scientific">Parascedosporium putredinis</name>
    <dbReference type="NCBI Taxonomy" id="1442378"/>
    <lineage>
        <taxon>Eukaryota</taxon>
        <taxon>Fungi</taxon>
        <taxon>Dikarya</taxon>
        <taxon>Ascomycota</taxon>
        <taxon>Pezizomycotina</taxon>
        <taxon>Sordariomycetes</taxon>
        <taxon>Hypocreomycetidae</taxon>
        <taxon>Microascales</taxon>
        <taxon>Microascaceae</taxon>
        <taxon>Parascedosporium</taxon>
    </lineage>
</organism>
<dbReference type="GO" id="GO:0004322">
    <property type="term" value="F:ferroxidase activity"/>
    <property type="evidence" value="ECO:0007669"/>
    <property type="project" value="TreeGrafter"/>
</dbReference>
<dbReference type="InterPro" id="IPR011707">
    <property type="entry name" value="Cu-oxidase-like_N"/>
</dbReference>
<keyword evidence="6" id="KW-0732">Signal</keyword>
<dbReference type="GO" id="GO:0005507">
    <property type="term" value="F:copper ion binding"/>
    <property type="evidence" value="ECO:0007669"/>
    <property type="project" value="InterPro"/>
</dbReference>
<keyword evidence="8 13" id="KW-1133">Transmembrane helix</keyword>
<comment type="similarity">
    <text evidence="2">Belongs to the multicopper oxidase family.</text>
</comment>
<dbReference type="CDD" id="cd13851">
    <property type="entry name" value="CuRO_1_Fet3p"/>
    <property type="match status" value="1"/>
</dbReference>
<evidence type="ECO:0000256" key="6">
    <source>
        <dbReference type="ARBA" id="ARBA00022729"/>
    </source>
</evidence>
<evidence type="ECO:0000259" key="16">
    <source>
        <dbReference type="Pfam" id="PF07732"/>
    </source>
</evidence>
<dbReference type="Pfam" id="PF07731">
    <property type="entry name" value="Cu-oxidase_2"/>
    <property type="match status" value="1"/>
</dbReference>
<evidence type="ECO:0000259" key="15">
    <source>
        <dbReference type="Pfam" id="PF07731"/>
    </source>
</evidence>
<evidence type="ECO:0000256" key="10">
    <source>
        <dbReference type="ARBA" id="ARBA00023008"/>
    </source>
</evidence>
<feature type="domain" description="Plastocyanin-like" evidence="16">
    <location>
        <begin position="37"/>
        <end position="153"/>
    </location>
</feature>
<evidence type="ECO:0000256" key="7">
    <source>
        <dbReference type="ARBA" id="ARBA00022737"/>
    </source>
</evidence>
<dbReference type="Proteomes" id="UP000838763">
    <property type="component" value="Unassembled WGS sequence"/>
</dbReference>
<evidence type="ECO:0000256" key="5">
    <source>
        <dbReference type="ARBA" id="ARBA00022723"/>
    </source>
</evidence>
<keyword evidence="10" id="KW-0186">Copper</keyword>
<dbReference type="OrthoDB" id="2121828at2759"/>
<keyword evidence="18" id="KW-1185">Reference proteome</keyword>
<dbReference type="Pfam" id="PF00394">
    <property type="entry name" value="Cu-oxidase"/>
    <property type="match status" value="1"/>
</dbReference>
<feature type="domain" description="Plastocyanin-like" evidence="15">
    <location>
        <begin position="370"/>
        <end position="504"/>
    </location>
</feature>
<evidence type="ECO:0000256" key="3">
    <source>
        <dbReference type="ARBA" id="ARBA00022475"/>
    </source>
</evidence>
<reference evidence="17" key="1">
    <citation type="submission" date="2022-11" db="EMBL/GenBank/DDBJ databases">
        <authorList>
            <person name="Scott C."/>
            <person name="Bruce N."/>
        </authorList>
    </citation>
    <scope>NUCLEOTIDE SEQUENCE</scope>
</reference>
<proteinExistence type="inferred from homology"/>
<keyword evidence="7" id="KW-0677">Repeat</keyword>
<evidence type="ECO:0000256" key="4">
    <source>
        <dbReference type="ARBA" id="ARBA00022692"/>
    </source>
</evidence>
<keyword evidence="12" id="KW-0325">Glycoprotein</keyword>
<sequence length="589" mass="65039">MAFSDFFWHGIVAKVVITVTVLLAPIAAETIELDFSIGWVTANPDGLYDRPTIGVNGQWPIPLIEATVGDRLILHVTNDLGNASTSLHFHGLFQNGTNHMDGATGIVQCPIPPGESFTYDFKFDQPGTYWYHAHNDGQYPEGLRGPVIIHDPEGPYEGEYDEELLITFSDWYHRSMKDLIADFISFKNPTGAEPVPDSALMNDTQNFQVKVQPGKTYLIHMVNMGAFAAQYIWFEGHTMRIVEVDGVWTEAADADMIYMTPAQRYSVLLTTKNDTSENFAIVGAMDQDLFDVLPEGLNPNVTGWLVYDESKPLPEPALLDKLDAFDDVKLVPTDGEELFENVDYSFQLDVKMDNLGDGANYAFFNDLTYVGPKVPSLYTALSVGSGNSTNPSVYGTNTISHVLEHNQVIEIVLNNADPGKHPFHLHGHNFQVVYRSEEEAGVFIDHEGISLPKVPMRRDTLFVQPNGNFVIRYRSDNPGVWLFHCHIEWHMVQGLIATIIEAPEAIQGLEIPDDHLRVCKTAGIATSGNAAGNTQDVFDLAGENAPVHALPAGFTTKGYIAMVFSCVAGVLGIIVISWYGALDLKTKEG</sequence>
<evidence type="ECO:0000313" key="17">
    <source>
        <dbReference type="EMBL" id="CAI4215958.1"/>
    </source>
</evidence>
<evidence type="ECO:0000256" key="13">
    <source>
        <dbReference type="SAM" id="Phobius"/>
    </source>
</evidence>
<keyword evidence="5" id="KW-0479">Metal-binding</keyword>
<evidence type="ECO:0000256" key="8">
    <source>
        <dbReference type="ARBA" id="ARBA00022989"/>
    </source>
</evidence>
<feature type="domain" description="Plastocyanin-like" evidence="14">
    <location>
        <begin position="163"/>
        <end position="309"/>
    </location>
</feature>
<evidence type="ECO:0000256" key="1">
    <source>
        <dbReference type="ARBA" id="ARBA00004162"/>
    </source>
</evidence>
<evidence type="ECO:0008006" key="19">
    <source>
        <dbReference type="Google" id="ProtNLM"/>
    </source>
</evidence>
<comment type="subcellular location">
    <subcellularLocation>
        <location evidence="1">Cell membrane</location>
        <topology evidence="1">Single-pass membrane protein</topology>
    </subcellularLocation>
</comment>
<evidence type="ECO:0000256" key="2">
    <source>
        <dbReference type="ARBA" id="ARBA00010609"/>
    </source>
</evidence>
<dbReference type="Gene3D" id="2.60.40.420">
    <property type="entry name" value="Cupredoxins - blue copper proteins"/>
    <property type="match status" value="3"/>
</dbReference>
<dbReference type="CDD" id="cd13899">
    <property type="entry name" value="CuRO_3_Fet3p"/>
    <property type="match status" value="1"/>
</dbReference>
<dbReference type="AlphaFoldDB" id="A0A9P1H4P3"/>
<keyword evidence="4 13" id="KW-0812">Transmembrane</keyword>
<evidence type="ECO:0000256" key="9">
    <source>
        <dbReference type="ARBA" id="ARBA00023002"/>
    </source>
</evidence>
<dbReference type="InterPro" id="IPR008972">
    <property type="entry name" value="Cupredoxin"/>
</dbReference>
<evidence type="ECO:0000256" key="12">
    <source>
        <dbReference type="ARBA" id="ARBA00023180"/>
    </source>
</evidence>
<dbReference type="InterPro" id="IPR033138">
    <property type="entry name" value="Cu_oxidase_CS"/>
</dbReference>
<keyword evidence="3" id="KW-1003">Cell membrane</keyword>
<dbReference type="GO" id="GO:0033573">
    <property type="term" value="C:high-affinity iron permease complex"/>
    <property type="evidence" value="ECO:0007669"/>
    <property type="project" value="TreeGrafter"/>
</dbReference>